<dbReference type="EMBL" id="JAYGHT010000132">
    <property type="protein sequence ID" value="MEA5521400.1"/>
    <property type="molecule type" value="Genomic_DNA"/>
</dbReference>
<comment type="caution">
    <text evidence="2">The sequence shown here is derived from an EMBL/GenBank/DDBJ whole genome shotgun (WGS) entry which is preliminary data.</text>
</comment>
<keyword evidence="3" id="KW-1185">Reference proteome</keyword>
<accession>A0ABU5U312</accession>
<reference evidence="2 3" key="1">
    <citation type="submission" date="2023-12" db="EMBL/GenBank/DDBJ databases">
        <title>Baltic Sea Cyanobacteria.</title>
        <authorList>
            <person name="Delbaje E."/>
            <person name="Fewer D.P."/>
            <person name="Shishido T.K."/>
        </authorList>
    </citation>
    <scope>NUCLEOTIDE SEQUENCE [LARGE SCALE GENOMIC DNA]</scope>
    <source>
        <strain evidence="2 3">CCNP 1315</strain>
    </source>
</reference>
<name>A0ABU5U312_9CYAN</name>
<feature type="region of interest" description="Disordered" evidence="1">
    <location>
        <begin position="1"/>
        <end position="75"/>
    </location>
</feature>
<sequence>MANIGKQYVSSRQGTKLGQRKSIFEPSKFPQPSSNITPSPETTDLSGYRQPQSGEMMANVMDSLSTSKSASPPNYITGKQLAIQKRQDREVNNTSVNQLKAPPRQSNLSGYSLDNKSNQPAQLKKGTKTTNHKFKYKTTATPHWSQDDVQGYLRTIAPQEGAIRDFIENHADENGGLCAGWVVLHRTKPEKLMKMWKEVSEILENTREGLGQKTDEAVKMYMEAQYHFAQDPENQDFVKPEEEILRMLNLPEEDNTQKVGSETKQVKYGEIYRNAKEFHDELKCSKKQVFIEIYTKTHTAQIEMKSGKLKSICETEKAGVKEIGDWGMAEQILTSAFFLEEDKDQDITLSFEAHVPKT</sequence>
<evidence type="ECO:0000256" key="1">
    <source>
        <dbReference type="SAM" id="MobiDB-lite"/>
    </source>
</evidence>
<proteinExistence type="predicted"/>
<feature type="compositionally biased region" description="Polar residues" evidence="1">
    <location>
        <begin position="62"/>
        <end position="74"/>
    </location>
</feature>
<evidence type="ECO:0000313" key="2">
    <source>
        <dbReference type="EMBL" id="MEA5521400.1"/>
    </source>
</evidence>
<feature type="compositionally biased region" description="Polar residues" evidence="1">
    <location>
        <begin position="30"/>
        <end position="53"/>
    </location>
</feature>
<evidence type="ECO:0000313" key="3">
    <source>
        <dbReference type="Proteomes" id="UP001301728"/>
    </source>
</evidence>
<organism evidence="2 3">
    <name type="scientific">Limnoraphis robusta CCNP1315</name>
    <dbReference type="NCBI Taxonomy" id="3110306"/>
    <lineage>
        <taxon>Bacteria</taxon>
        <taxon>Bacillati</taxon>
        <taxon>Cyanobacteriota</taxon>
        <taxon>Cyanophyceae</taxon>
        <taxon>Oscillatoriophycideae</taxon>
        <taxon>Oscillatoriales</taxon>
        <taxon>Sirenicapillariaceae</taxon>
        <taxon>Limnoraphis</taxon>
    </lineage>
</organism>
<dbReference type="Proteomes" id="UP001301728">
    <property type="component" value="Unassembled WGS sequence"/>
</dbReference>
<protein>
    <submittedName>
        <fullName evidence="2">Uncharacterized protein</fullName>
    </submittedName>
</protein>
<dbReference type="RefSeq" id="WP_323275413.1">
    <property type="nucleotide sequence ID" value="NZ_JAYGHT010000132.1"/>
</dbReference>
<feature type="region of interest" description="Disordered" evidence="1">
    <location>
        <begin position="87"/>
        <end position="128"/>
    </location>
</feature>
<feature type="compositionally biased region" description="Polar residues" evidence="1">
    <location>
        <begin position="92"/>
        <end position="121"/>
    </location>
</feature>
<gene>
    <name evidence="2" type="ORF">VB854_20900</name>
</gene>